<feature type="region of interest" description="Disordered" evidence="1">
    <location>
        <begin position="1"/>
        <end position="29"/>
    </location>
</feature>
<reference evidence="3" key="2">
    <citation type="journal article" date="2008" name="Nucleic Acids Res.">
        <title>The rice annotation project database (RAP-DB): 2008 update.</title>
        <authorList>
            <consortium name="The rice annotation project (RAP)"/>
        </authorList>
    </citation>
    <scope>GENOME REANNOTATION</scope>
    <source>
        <strain evidence="3">cv. Nipponbare</strain>
    </source>
</reference>
<dbReference type="KEGG" id="dosa:Os07g0167800"/>
<sequence length="94" mass="10428">METAAEKENSITRPQDNGGSLQNKRKHEFNMRRKKAWLRLQGAPSAGDGDDDGHANTLLRVGSMPKTMLSYEDNNNGLLSDEDTICISPAPREQ</sequence>
<feature type="compositionally biased region" description="Polar residues" evidence="1">
    <location>
        <begin position="11"/>
        <end position="22"/>
    </location>
</feature>
<proteinExistence type="predicted"/>
<evidence type="ECO:0000313" key="3">
    <source>
        <dbReference type="Proteomes" id="UP000000763"/>
    </source>
</evidence>
<accession>Q0D8C9</accession>
<organism evidence="2 3">
    <name type="scientific">Oryza sativa subsp. japonica</name>
    <name type="common">Rice</name>
    <dbReference type="NCBI Taxonomy" id="39947"/>
    <lineage>
        <taxon>Eukaryota</taxon>
        <taxon>Viridiplantae</taxon>
        <taxon>Streptophyta</taxon>
        <taxon>Embryophyta</taxon>
        <taxon>Tracheophyta</taxon>
        <taxon>Spermatophyta</taxon>
        <taxon>Magnoliopsida</taxon>
        <taxon>Liliopsida</taxon>
        <taxon>Poales</taxon>
        <taxon>Poaceae</taxon>
        <taxon>BOP clade</taxon>
        <taxon>Oryzoideae</taxon>
        <taxon>Oryzeae</taxon>
        <taxon>Oryzinae</taxon>
        <taxon>Oryza</taxon>
        <taxon>Oryza sativa</taxon>
    </lineage>
</organism>
<gene>
    <name evidence="2" type="ordered locus">Os07g0167800</name>
</gene>
<feature type="compositionally biased region" description="Basic and acidic residues" evidence="1">
    <location>
        <begin position="1"/>
        <end position="10"/>
    </location>
</feature>
<dbReference type="EMBL" id="AP008213">
    <property type="protein sequence ID" value="BAF20894.1"/>
    <property type="molecule type" value="Genomic_DNA"/>
</dbReference>
<evidence type="ECO:0000313" key="2">
    <source>
        <dbReference type="EMBL" id="BAF20894.1"/>
    </source>
</evidence>
<dbReference type="Proteomes" id="UP000000763">
    <property type="component" value="Chromosome 7"/>
</dbReference>
<dbReference type="AlphaFoldDB" id="Q0D8C9"/>
<name>Q0D8C9_ORYSJ</name>
<feature type="region of interest" description="Disordered" evidence="1">
    <location>
        <begin position="72"/>
        <end position="94"/>
    </location>
</feature>
<reference evidence="2 3" key="1">
    <citation type="journal article" date="2005" name="Nature">
        <title>The map-based sequence of the rice genome.</title>
        <authorList>
            <consortium name="International rice genome sequencing project (IRGSP)"/>
            <person name="Matsumoto T."/>
            <person name="Wu J."/>
            <person name="Kanamori H."/>
            <person name="Katayose Y."/>
            <person name="Fujisawa M."/>
            <person name="Namiki N."/>
            <person name="Mizuno H."/>
            <person name="Yamamoto K."/>
            <person name="Antonio B.A."/>
            <person name="Baba T."/>
            <person name="Sakata K."/>
            <person name="Nagamura Y."/>
            <person name="Aoki H."/>
            <person name="Arikawa K."/>
            <person name="Arita K."/>
            <person name="Bito T."/>
            <person name="Chiden Y."/>
            <person name="Fujitsuka N."/>
            <person name="Fukunaka R."/>
            <person name="Hamada M."/>
            <person name="Harada C."/>
            <person name="Hayashi A."/>
            <person name="Hijishita S."/>
            <person name="Honda M."/>
            <person name="Hosokawa S."/>
            <person name="Ichikawa Y."/>
            <person name="Idonuma A."/>
            <person name="Iijima M."/>
            <person name="Ikeda M."/>
            <person name="Ikeno M."/>
            <person name="Ito K."/>
            <person name="Ito S."/>
            <person name="Ito T."/>
            <person name="Ito Y."/>
            <person name="Ito Y."/>
            <person name="Iwabuchi A."/>
            <person name="Kamiya K."/>
            <person name="Karasawa W."/>
            <person name="Kurita K."/>
            <person name="Katagiri S."/>
            <person name="Kikuta A."/>
            <person name="Kobayashi H."/>
            <person name="Kobayashi N."/>
            <person name="Machita K."/>
            <person name="Maehara T."/>
            <person name="Masukawa M."/>
            <person name="Mizubayashi T."/>
            <person name="Mukai Y."/>
            <person name="Nagasaki H."/>
            <person name="Nagata Y."/>
            <person name="Naito S."/>
            <person name="Nakashima M."/>
            <person name="Nakama Y."/>
            <person name="Nakamichi Y."/>
            <person name="Nakamura M."/>
            <person name="Meguro A."/>
            <person name="Negishi M."/>
            <person name="Ohta I."/>
            <person name="Ohta T."/>
            <person name="Okamoto M."/>
            <person name="Ono N."/>
            <person name="Saji S."/>
            <person name="Sakaguchi M."/>
            <person name="Sakai K."/>
            <person name="Shibata M."/>
            <person name="Shimokawa T."/>
            <person name="Song J."/>
            <person name="Takazaki Y."/>
            <person name="Terasawa K."/>
            <person name="Tsugane M."/>
            <person name="Tsuji K."/>
            <person name="Ueda S."/>
            <person name="Waki K."/>
            <person name="Yamagata H."/>
            <person name="Yamamoto M."/>
            <person name="Yamamoto S."/>
            <person name="Yamane H."/>
            <person name="Yoshiki S."/>
            <person name="Yoshihara R."/>
            <person name="Yukawa K."/>
            <person name="Zhong H."/>
            <person name="Yano M."/>
            <person name="Yuan Q."/>
            <person name="Ouyang S."/>
            <person name="Liu J."/>
            <person name="Jones K.M."/>
            <person name="Gansberger K."/>
            <person name="Moffat K."/>
            <person name="Hill J."/>
            <person name="Bera J."/>
            <person name="Fadrosh D."/>
            <person name="Jin S."/>
            <person name="Johri S."/>
            <person name="Kim M."/>
            <person name="Overton L."/>
            <person name="Reardon M."/>
            <person name="Tsitrin T."/>
            <person name="Vuong H."/>
            <person name="Weaver B."/>
            <person name="Ciecko A."/>
            <person name="Tallon L."/>
            <person name="Jackson J."/>
            <person name="Pai G."/>
            <person name="Aken S.V."/>
            <person name="Utterback T."/>
            <person name="Reidmuller S."/>
            <person name="Feldblyum T."/>
            <person name="Hsiao J."/>
            <person name="Zismann V."/>
            <person name="Iobst S."/>
            <person name="de Vazeille A.R."/>
            <person name="Buell C.R."/>
            <person name="Ying K."/>
            <person name="Li Y."/>
            <person name="Lu T."/>
            <person name="Huang Y."/>
            <person name="Zhao Q."/>
            <person name="Feng Q."/>
            <person name="Zhang L."/>
            <person name="Zhu J."/>
            <person name="Weng Q."/>
            <person name="Mu J."/>
            <person name="Lu Y."/>
            <person name="Fan D."/>
            <person name="Liu Y."/>
            <person name="Guan J."/>
            <person name="Zhang Y."/>
            <person name="Yu S."/>
            <person name="Liu X."/>
            <person name="Zhang Y."/>
            <person name="Hong G."/>
            <person name="Han B."/>
            <person name="Choisne N."/>
            <person name="Demange N."/>
            <person name="Orjeda G."/>
            <person name="Samain S."/>
            <person name="Cattolico L."/>
            <person name="Pelletier E."/>
            <person name="Couloux A."/>
            <person name="Segurens B."/>
            <person name="Wincker P."/>
            <person name="D'Hont A."/>
            <person name="Scarpelli C."/>
            <person name="Weissenbach J."/>
            <person name="Salanoubat M."/>
            <person name="Quetier F."/>
            <person name="Yu Y."/>
            <person name="Kim H.R."/>
            <person name="Rambo T."/>
            <person name="Currie J."/>
            <person name="Collura K."/>
            <person name="Luo M."/>
            <person name="Yang T."/>
            <person name="Ammiraju J.S.S."/>
            <person name="Engler F."/>
            <person name="Soderlund C."/>
            <person name="Wing R.A."/>
            <person name="Palmer L.E."/>
            <person name="de la Bastide M."/>
            <person name="Spiegel L."/>
            <person name="Nascimento L."/>
            <person name="Zutavern T."/>
            <person name="O'Shaughnessy A."/>
            <person name="Dike S."/>
            <person name="Dedhia N."/>
            <person name="Preston R."/>
            <person name="Balija V."/>
            <person name="McCombie W.R."/>
            <person name="Chow T."/>
            <person name="Chen H."/>
            <person name="Chung M."/>
            <person name="Chen C."/>
            <person name="Shaw J."/>
            <person name="Wu H."/>
            <person name="Hsiao K."/>
            <person name="Chao Y."/>
            <person name="Chu M."/>
            <person name="Cheng C."/>
            <person name="Hour A."/>
            <person name="Lee P."/>
            <person name="Lin S."/>
            <person name="Lin Y."/>
            <person name="Liou J."/>
            <person name="Liu S."/>
            <person name="Hsing Y."/>
            <person name="Raghuvanshi S."/>
            <person name="Mohanty A."/>
            <person name="Bharti A.K."/>
            <person name="Gaur A."/>
            <person name="Gupta V."/>
            <person name="Kumar D."/>
            <person name="Ravi V."/>
            <person name="Vij S."/>
            <person name="Kapur A."/>
            <person name="Khurana P."/>
            <person name="Khurana P."/>
            <person name="Khurana J.P."/>
            <person name="Tyagi A.K."/>
            <person name="Gaikwad K."/>
            <person name="Singh A."/>
            <person name="Dalal V."/>
            <person name="Srivastava S."/>
            <person name="Dixit A."/>
            <person name="Pal A.K."/>
            <person name="Ghazi I.A."/>
            <person name="Yadav M."/>
            <person name="Pandit A."/>
            <person name="Bhargava A."/>
            <person name="Sureshbabu K."/>
            <person name="Batra K."/>
            <person name="Sharma T.R."/>
            <person name="Mohapatra T."/>
            <person name="Singh N.K."/>
            <person name="Messing J."/>
            <person name="Nelson A.B."/>
            <person name="Fuks G."/>
            <person name="Kavchok S."/>
            <person name="Keizer G."/>
            <person name="Linton E."/>
            <person name="Llaca V."/>
            <person name="Song R."/>
            <person name="Tanyolac B."/>
            <person name="Young S."/>
            <person name="Ho-Il K."/>
            <person name="Hahn J.H."/>
            <person name="Sangsakoo G."/>
            <person name="Vanavichit A."/>
            <person name="de Mattos Luiz.A.T."/>
            <person name="Zimmer P.D."/>
            <person name="Malone G."/>
            <person name="Dellagostin O."/>
            <person name="de Oliveira A.C."/>
            <person name="Bevan M."/>
            <person name="Bancroft I."/>
            <person name="Minx P."/>
            <person name="Cordum H."/>
            <person name="Wilson R."/>
            <person name="Cheng Z."/>
            <person name="Jin W."/>
            <person name="Jiang J."/>
            <person name="Leong S.A."/>
            <person name="Iwama H."/>
            <person name="Gojobori T."/>
            <person name="Itoh T."/>
            <person name="Niimura Y."/>
            <person name="Fujii Y."/>
            <person name="Habara T."/>
            <person name="Sakai H."/>
            <person name="Sato Y."/>
            <person name="Wilson G."/>
            <person name="Kumar K."/>
            <person name="McCouch S."/>
            <person name="Juretic N."/>
            <person name="Hoen D."/>
            <person name="Wright S."/>
            <person name="Bruskiewich R."/>
            <person name="Bureau T."/>
            <person name="Miyao A."/>
            <person name="Hirochika H."/>
            <person name="Nishikawa T."/>
            <person name="Kadowaki K."/>
            <person name="Sugiura M."/>
            <person name="Burr B."/>
            <person name="Sasaki T."/>
        </authorList>
    </citation>
    <scope>NUCLEOTIDE SEQUENCE [LARGE SCALE GENOMIC DNA]</scope>
    <source>
        <strain evidence="3">cv. Nipponbare</strain>
    </source>
</reference>
<protein>
    <submittedName>
        <fullName evidence="2">Os07g0167800 protein</fullName>
    </submittedName>
</protein>
<evidence type="ECO:0000256" key="1">
    <source>
        <dbReference type="SAM" id="MobiDB-lite"/>
    </source>
</evidence>